<evidence type="ECO:0000313" key="2">
    <source>
        <dbReference type="Proteomes" id="UP000473571"/>
    </source>
</evidence>
<protein>
    <submittedName>
        <fullName evidence="1">DUF805 domain-containing protein</fullName>
    </submittedName>
</protein>
<dbReference type="GO" id="GO:0005886">
    <property type="term" value="C:plasma membrane"/>
    <property type="evidence" value="ECO:0007669"/>
    <property type="project" value="TreeGrafter"/>
</dbReference>
<accession>A0A6L3NDQ7</accession>
<dbReference type="Proteomes" id="UP000473571">
    <property type="component" value="Unassembled WGS sequence"/>
</dbReference>
<reference evidence="1 2" key="1">
    <citation type="submission" date="2019-09" db="EMBL/GenBank/DDBJ databases">
        <title>Draft genome sequences of 48 bacterial type strains from the CCUG.</title>
        <authorList>
            <person name="Tunovic T."/>
            <person name="Pineiro-Iglesias B."/>
            <person name="Unosson C."/>
            <person name="Inganas E."/>
            <person name="Ohlen M."/>
            <person name="Cardew S."/>
            <person name="Jensie-Markopoulos S."/>
            <person name="Salva-Serra F."/>
            <person name="Jaen-Luchoro D."/>
            <person name="Karlsson R."/>
            <person name="Svensson-Stadler L."/>
            <person name="Chun J."/>
            <person name="Moore E."/>
        </authorList>
    </citation>
    <scope>NUCLEOTIDE SEQUENCE [LARGE SCALE GENOMIC DNA]</scope>
    <source>
        <strain evidence="1 2">CCUG 65687</strain>
    </source>
</reference>
<dbReference type="Pfam" id="PF05656">
    <property type="entry name" value="DUF805"/>
    <property type="match status" value="1"/>
</dbReference>
<gene>
    <name evidence="1" type="ORF">F7R13_18770</name>
</gene>
<dbReference type="PANTHER" id="PTHR34980">
    <property type="entry name" value="INNER MEMBRANE PROTEIN-RELATED-RELATED"/>
    <property type="match status" value="1"/>
</dbReference>
<dbReference type="AlphaFoldDB" id="A0A6L3NDQ7"/>
<dbReference type="RefSeq" id="WP_151005854.1">
    <property type="nucleotide sequence ID" value="NZ_CABVPO010000002.1"/>
</dbReference>
<comment type="caution">
    <text evidence="1">The sequence shown here is derived from an EMBL/GenBank/DDBJ whole genome shotgun (WGS) entry which is preliminary data.</text>
</comment>
<sequence length="128" mass="14033">MNLKWFLFSFEGRIGRMPWWIYAVVSGVISAIFDAGSRGSSNDDLPLSVVLLFVAIAVVAFWSTLAVGVKRLHDIDKSGWWMLLMCVPIVGALALLVMNGFIAGTPHANRFGAPPSNDRDEPAQQDRA</sequence>
<dbReference type="EMBL" id="VZOL01000266">
    <property type="protein sequence ID" value="KAB0667085.1"/>
    <property type="molecule type" value="Genomic_DNA"/>
</dbReference>
<organism evidence="1 2">
    <name type="scientific">Burkholderia territorii</name>
    <dbReference type="NCBI Taxonomy" id="1503055"/>
    <lineage>
        <taxon>Bacteria</taxon>
        <taxon>Pseudomonadati</taxon>
        <taxon>Pseudomonadota</taxon>
        <taxon>Betaproteobacteria</taxon>
        <taxon>Burkholderiales</taxon>
        <taxon>Burkholderiaceae</taxon>
        <taxon>Burkholderia</taxon>
        <taxon>Burkholderia cepacia complex</taxon>
    </lineage>
</organism>
<evidence type="ECO:0000313" key="1">
    <source>
        <dbReference type="EMBL" id="KAB0667085.1"/>
    </source>
</evidence>
<name>A0A6L3NDQ7_9BURK</name>
<proteinExistence type="predicted"/>
<dbReference type="InterPro" id="IPR008523">
    <property type="entry name" value="DUF805"/>
</dbReference>